<dbReference type="AlphaFoldDB" id="A0A6P7SDB0"/>
<feature type="binding site" evidence="6">
    <location>
        <position position="178"/>
    </location>
    <ligand>
        <name>Ca(2+)</name>
        <dbReference type="ChEBI" id="CHEBI:29108"/>
    </ligand>
</feature>
<keyword evidence="4 6" id="KW-0106">Calcium</keyword>
<dbReference type="Gene3D" id="2.120.10.100">
    <property type="entry name" value="Apyrase"/>
    <property type="match status" value="1"/>
</dbReference>
<evidence type="ECO:0000256" key="3">
    <source>
        <dbReference type="ARBA" id="ARBA00022801"/>
    </source>
</evidence>
<evidence type="ECO:0000256" key="5">
    <source>
        <dbReference type="ARBA" id="ARBA00025738"/>
    </source>
</evidence>
<comment type="similarity">
    <text evidence="5">Belongs to the apyrase family.</text>
</comment>
<accession>A0A6P7SDB0</accession>
<dbReference type="GO" id="GO:0045134">
    <property type="term" value="F:UDP phosphatase activity"/>
    <property type="evidence" value="ECO:0007669"/>
    <property type="project" value="TreeGrafter"/>
</dbReference>
<keyword evidence="8" id="KW-1185">Reference proteome</keyword>
<evidence type="ECO:0000256" key="4">
    <source>
        <dbReference type="ARBA" id="ARBA00022837"/>
    </source>
</evidence>
<evidence type="ECO:0000256" key="1">
    <source>
        <dbReference type="ARBA" id="ARBA00001913"/>
    </source>
</evidence>
<comment type="cofactor">
    <cofactor evidence="1 6">
        <name>Ca(2+)</name>
        <dbReference type="ChEBI" id="CHEBI:29108"/>
    </cofactor>
</comment>
<feature type="binding site" evidence="6">
    <location>
        <position position="177"/>
    </location>
    <ligand>
        <name>Ca(2+)</name>
        <dbReference type="ChEBI" id="CHEBI:29108"/>
    </ligand>
</feature>
<feature type="binding site" evidence="6">
    <location>
        <position position="224"/>
    </location>
    <ligand>
        <name>Ca(2+)</name>
        <dbReference type="ChEBI" id="CHEBI:29108"/>
    </ligand>
</feature>
<dbReference type="GO" id="GO:0004382">
    <property type="term" value="F:GDP phosphatase activity"/>
    <property type="evidence" value="ECO:0007669"/>
    <property type="project" value="TreeGrafter"/>
</dbReference>
<protein>
    <submittedName>
        <fullName evidence="9">Soluble calcium-activated nucleotidase 1</fullName>
    </submittedName>
</protein>
<keyword evidence="7" id="KW-0812">Transmembrane</keyword>
<keyword evidence="3" id="KW-0378">Hydrolase</keyword>
<keyword evidence="2 6" id="KW-0479">Metal-binding</keyword>
<dbReference type="KEGG" id="osn:115211659"/>
<dbReference type="Pfam" id="PF06079">
    <property type="entry name" value="Apyrase"/>
    <property type="match status" value="1"/>
</dbReference>
<feature type="transmembrane region" description="Helical" evidence="7">
    <location>
        <begin position="57"/>
        <end position="76"/>
    </location>
</feature>
<proteinExistence type="inferred from homology"/>
<evidence type="ECO:0000313" key="8">
    <source>
        <dbReference type="Proteomes" id="UP000515154"/>
    </source>
</evidence>
<evidence type="ECO:0000313" key="9">
    <source>
        <dbReference type="RefSeq" id="XP_029636155.1"/>
    </source>
</evidence>
<keyword evidence="7" id="KW-0472">Membrane</keyword>
<dbReference type="SUPFAM" id="SSF101887">
    <property type="entry name" value="Apyrase"/>
    <property type="match status" value="1"/>
</dbReference>
<dbReference type="GO" id="GO:0030166">
    <property type="term" value="P:proteoglycan biosynthetic process"/>
    <property type="evidence" value="ECO:0007669"/>
    <property type="project" value="TreeGrafter"/>
</dbReference>
<name>A0A6P7SDB0_9MOLL</name>
<keyword evidence="7" id="KW-1133">Transmembrane helix</keyword>
<dbReference type="RefSeq" id="XP_029636155.1">
    <property type="nucleotide sequence ID" value="XM_029780295.2"/>
</dbReference>
<gene>
    <name evidence="9" type="primary">LOC115211659</name>
</gene>
<reference evidence="9" key="1">
    <citation type="submission" date="2025-08" db="UniProtKB">
        <authorList>
            <consortium name="RefSeq"/>
        </authorList>
    </citation>
    <scope>IDENTIFICATION</scope>
</reference>
<dbReference type="PANTHER" id="PTHR13023">
    <property type="entry name" value="APYRASE"/>
    <property type="match status" value="1"/>
</dbReference>
<organism evidence="8 9">
    <name type="scientific">Octopus sinensis</name>
    <name type="common">East Asian common octopus</name>
    <dbReference type="NCBI Taxonomy" id="2607531"/>
    <lineage>
        <taxon>Eukaryota</taxon>
        <taxon>Metazoa</taxon>
        <taxon>Spiralia</taxon>
        <taxon>Lophotrochozoa</taxon>
        <taxon>Mollusca</taxon>
        <taxon>Cephalopoda</taxon>
        <taxon>Coleoidea</taxon>
        <taxon>Octopodiformes</taxon>
        <taxon>Octopoda</taxon>
        <taxon>Incirrata</taxon>
        <taxon>Octopodidae</taxon>
        <taxon>Octopus</taxon>
    </lineage>
</organism>
<feature type="binding site" evidence="6">
    <location>
        <position position="405"/>
    </location>
    <ligand>
        <name>Ca(2+)</name>
        <dbReference type="ChEBI" id="CHEBI:29108"/>
    </ligand>
</feature>
<feature type="binding site" evidence="6">
    <location>
        <position position="293"/>
    </location>
    <ligand>
        <name>Ca(2+)</name>
        <dbReference type="ChEBI" id="CHEBI:29108"/>
    </ligand>
</feature>
<evidence type="ECO:0000256" key="6">
    <source>
        <dbReference type="PIRSR" id="PIRSR609283-1"/>
    </source>
</evidence>
<dbReference type="FunFam" id="2.120.10.100:FF:000001">
    <property type="entry name" value="Soluble calcium-activated nucleotidase 1"/>
    <property type="match status" value="1"/>
</dbReference>
<feature type="binding site" evidence="6">
    <location>
        <position position="354"/>
    </location>
    <ligand>
        <name>Ca(2+)</name>
        <dbReference type="ChEBI" id="CHEBI:29108"/>
    </ligand>
</feature>
<dbReference type="PANTHER" id="PTHR13023:SF3">
    <property type="entry name" value="SOLUBLE CALCIUM-ACTIVATED NUCLEOTIDASE 1"/>
    <property type="match status" value="1"/>
</dbReference>
<dbReference type="InterPro" id="IPR009283">
    <property type="entry name" value="Apyrase"/>
</dbReference>
<sequence>MVSVKQNLFPDQEQLTDFMDYDMKGTYPSTVHDWMVAIRRPVPYRVGNAKLHIKPRFLAYAAIFAGAVLILVVMFLPNPSNLAINCPRDNFHSNRFYNSIYPLSKPVLTEAGLKYRIAIIADLDTQSFRKSNTWISYMKLGNLTISDDFTNLSVDFESKMLTLSSTLSQGGRGMELSELVTYNGNLYTVDDRTGVVYLIKNNNVIPWVVLTDGNGESNKGFKCEWACVKDENLYVGSLGKEWTSTTGVVKNLNPQWIKVINKDGAVKHIDWHENYNALRKKTRTMLPGYLIHESAVWSTIHKRWFFLPRRLSRESYDENADERRATNILISCDEKFSQIQIRYIQPLNPTHGYSSFKFVPGTHDTVIIALKSEEDNGNIASYIQSFNINGKVLLAETKIGNQKFEGIEFI</sequence>
<dbReference type="GO" id="GO:0005509">
    <property type="term" value="F:calcium ion binding"/>
    <property type="evidence" value="ECO:0007669"/>
    <property type="project" value="InterPro"/>
</dbReference>
<evidence type="ECO:0000256" key="2">
    <source>
        <dbReference type="ARBA" id="ARBA00022723"/>
    </source>
</evidence>
<dbReference type="Proteomes" id="UP000515154">
    <property type="component" value="Linkage group LG5"/>
</dbReference>
<dbReference type="InterPro" id="IPR036258">
    <property type="entry name" value="Apyrase_sf"/>
</dbReference>
<evidence type="ECO:0000256" key="7">
    <source>
        <dbReference type="SAM" id="Phobius"/>
    </source>
</evidence>